<dbReference type="EMBL" id="AP022822">
    <property type="protein sequence ID" value="BCA84510.1"/>
    <property type="molecule type" value="Genomic_DNA"/>
</dbReference>
<dbReference type="KEGG" id="esg:EsVE80_00330"/>
<keyword evidence="2" id="KW-1185">Reference proteome</keyword>
<dbReference type="AlphaFoldDB" id="A0A679I7V3"/>
<gene>
    <name evidence="1" type="ORF">EsVE80_00330</name>
</gene>
<accession>A0A679I7V3</accession>
<proteinExistence type="predicted"/>
<sequence>MLNYQVFKSAEQPTQTAIKEFMSSENFSLFVALDQYLQEKYQIKPKFSYSNCTMNQNIWRGWNIKYQKSGRSFCTFIRNKTTF</sequence>
<evidence type="ECO:0000313" key="1">
    <source>
        <dbReference type="EMBL" id="BCA84510.1"/>
    </source>
</evidence>
<evidence type="ECO:0000313" key="2">
    <source>
        <dbReference type="Proteomes" id="UP000502998"/>
    </source>
</evidence>
<dbReference type="RefSeq" id="WP_232061227.1">
    <property type="nucleotide sequence ID" value="NZ_AP022822.1"/>
</dbReference>
<reference evidence="1 2" key="1">
    <citation type="submission" date="2020-02" db="EMBL/GenBank/DDBJ databases">
        <title>Characterization of vanA genotype vancomycin-resistant Enterococcus saigonensis VE80.</title>
        <authorList>
            <person name="Harada T."/>
            <person name="Motooka D."/>
            <person name="Nakamura S."/>
            <person name="Yamamoto Y."/>
            <person name="Kawahara R."/>
            <person name="Kawatsu K."/>
        </authorList>
    </citation>
    <scope>NUCLEOTIDE SEQUENCE [LARGE SCALE GENOMIC DNA]</scope>
    <source>
        <strain evidence="1 2">VE80</strain>
    </source>
</reference>
<dbReference type="InterPro" id="IPR024265">
    <property type="entry name" value="DUF3788"/>
</dbReference>
<name>A0A679I7V3_9ENTE</name>
<dbReference type="Pfam" id="PF12663">
    <property type="entry name" value="DUF3788"/>
    <property type="match status" value="1"/>
</dbReference>
<protein>
    <submittedName>
        <fullName evidence="1">Uncharacterized protein</fullName>
    </submittedName>
</protein>
<organism evidence="1 2">
    <name type="scientific">Enterococcus saigonensis</name>
    <dbReference type="NCBI Taxonomy" id="1805431"/>
    <lineage>
        <taxon>Bacteria</taxon>
        <taxon>Bacillati</taxon>
        <taxon>Bacillota</taxon>
        <taxon>Bacilli</taxon>
        <taxon>Lactobacillales</taxon>
        <taxon>Enterococcaceae</taxon>
        <taxon>Enterococcus</taxon>
    </lineage>
</organism>
<dbReference type="Proteomes" id="UP000502998">
    <property type="component" value="Chromosome"/>
</dbReference>